<keyword evidence="3" id="KW-0479">Metal-binding</keyword>
<dbReference type="GO" id="GO:0003677">
    <property type="term" value="F:DNA binding"/>
    <property type="evidence" value="ECO:0007669"/>
    <property type="project" value="UniProtKB-KW"/>
</dbReference>
<feature type="site" description="Interaction with DNA" evidence="10">
    <location>
        <position position="142"/>
    </location>
</feature>
<comment type="function">
    <text evidence="10">Releases the supercoiling and torsional tension of DNA, which is introduced during the DNA replication and transcription, by transiently cleaving and rejoining one strand of the DNA duplex. Introduces a single-strand break via transesterification at a target site in duplex DNA. The scissile phosphodiester is attacked by the catalytic tyrosine of the enzyme, resulting in the formation of a DNA-(5'-phosphotyrosyl)-enzyme intermediate and the expulsion of a 3'-OH DNA strand. The free DNA strand then undergoes passage around the unbroken strand, thus removing DNA supercoils. Finally, in the religation step, the DNA 3'-OH attacks the covalent intermediate to expel the active-site tyrosine and restore the DNA phosphodiester backbone.</text>
</comment>
<feature type="region of interest" description="Interaction with DNA" evidence="10">
    <location>
        <begin position="166"/>
        <end position="171"/>
    </location>
</feature>
<dbReference type="InterPro" id="IPR013824">
    <property type="entry name" value="Topo_IA_cen_sub1"/>
</dbReference>
<feature type="domain" description="Topo IA-type catalytic" evidence="13">
    <location>
        <begin position="132"/>
        <end position="572"/>
    </location>
</feature>
<dbReference type="EC" id="5.6.2.1" evidence="10"/>
<evidence type="ECO:0000256" key="2">
    <source>
        <dbReference type="ARBA" id="ARBA00009446"/>
    </source>
</evidence>
<dbReference type="Gene3D" id="3.30.65.10">
    <property type="entry name" value="Bacterial Topoisomerase I, domain 1"/>
    <property type="match status" value="1"/>
</dbReference>
<dbReference type="GO" id="GO:0006265">
    <property type="term" value="P:DNA topological change"/>
    <property type="evidence" value="ECO:0007669"/>
    <property type="project" value="UniProtKB-UniRule"/>
</dbReference>
<dbReference type="HAMAP" id="MF_00952">
    <property type="entry name" value="Topoisom_1_prok"/>
    <property type="match status" value="1"/>
</dbReference>
<dbReference type="InterPro" id="IPR013825">
    <property type="entry name" value="Topo_IA_cen_sub2"/>
</dbReference>
<feature type="site" description="Interaction with DNA" evidence="10">
    <location>
        <position position="158"/>
    </location>
</feature>
<protein>
    <recommendedName>
        <fullName evidence="10">DNA topoisomerase 1</fullName>
        <ecNumber evidence="10">5.6.2.1</ecNumber>
    </recommendedName>
    <alternativeName>
        <fullName evidence="10">DNA topoisomerase I</fullName>
    </alternativeName>
</protein>
<feature type="active site" description="O-(5'-phospho-DNA)-tyrosine intermediate" evidence="10">
    <location>
        <position position="305"/>
    </location>
</feature>
<dbReference type="GO" id="GO:0003917">
    <property type="term" value="F:DNA topoisomerase type I (single strand cut, ATP-independent) activity"/>
    <property type="evidence" value="ECO:0007669"/>
    <property type="project" value="UniProtKB-UniRule"/>
</dbReference>
<feature type="site" description="Interaction with DNA" evidence="10">
    <location>
        <position position="146"/>
    </location>
</feature>
<dbReference type="InterPro" id="IPR003601">
    <property type="entry name" value="Topo_IA_2"/>
</dbReference>
<dbReference type="InterPro" id="IPR013498">
    <property type="entry name" value="Topo_IA_Znf"/>
</dbReference>
<dbReference type="Gene3D" id="2.70.20.10">
    <property type="entry name" value="Topoisomerase I, domain 3"/>
    <property type="match status" value="1"/>
</dbReference>
<dbReference type="InterPro" id="IPR005733">
    <property type="entry name" value="TopoI_bac-type"/>
</dbReference>
<dbReference type="Pfam" id="PF01396">
    <property type="entry name" value="Zn_ribbon_Top1"/>
    <property type="match status" value="1"/>
</dbReference>
<sequence>MSKLIVVESPKKAKNIAQYFPGDIVLASGGHVRALPTKISAVRPEESFALTWQLVEKTEKNLKSIKDAVQKVDTLVLATDLDREGEAIAWHILEYLKEENALPERVVVQRVVFNAVTKESVLKALKNYKNINQDLVDAQIARSALDLMAGLGLSSMLWRKVPGSRSAGRVQSAALRIVAERESAIIGFKPQEYWSIHGKFLCHSPEYTLEAQLVQFNKEKLDKFSISDETCAQAWAEILRGVPYHISSIEKKNVQRSPYPPFITSSLQQDASSALGFSPAKTMQLAQRLYEGIHVHGEILGLITYMRTDSVFLVPEFIDQARAYIHKKWGKEYVPTKSREYKAKKHSQEAHEAIRPTDLKWEPSLIQPFCQEYMDEWKLYTLIWKRTLASQMENATYQQTRVMIENQDQSAAFKTTGSILQFPGFLLAYQKEEQEPNKEDDRDRVLPAFLQEGQNLEISDVSCAQHMTQPPARFTEASLVKELEDLGIGRPSTYARILQVLQDRGYVRKEKKRLIPEELGMLVCAFLKNFFSRYVDYDFTSNLENQLDSISTGELAWRTLLEEFWGPFSQALEQVKSVSVSDVLEHVENQILDLYLPNRECPKCKEGRLELRLGKAGPFTGCSCYPECTYLSGLQQEDSQSQGDLGEHPVSGNRIEKKQGPYGGYVLCGDKRVSSDSFCSFESLDLDKALWLLNLPKSLGAHPDGGEIVLNIGRFGPYLHYNGAFFSLKQKEEALMEFSLEAALERIQQKKQRSKTSFSKALPKKISKAVKEDATLKKASKTVKDNTLPKKVSKTVKDNTLPKKVSKTVKDNSLPKKVSKTVKDNTLPKKVRKTVKDNTLPKKVSKTVKDNTLPKKVSKTVKDNTLPKKVSKTVKDNSLPKPAEQ</sequence>
<evidence type="ECO:0000256" key="7">
    <source>
        <dbReference type="ARBA" id="ARBA00023029"/>
    </source>
</evidence>
<evidence type="ECO:0000256" key="10">
    <source>
        <dbReference type="HAMAP-Rule" id="MF_00952"/>
    </source>
</evidence>
<keyword evidence="15" id="KW-1185">Reference proteome</keyword>
<comment type="caution">
    <text evidence="14">The sequence shown here is derived from an EMBL/GenBank/DDBJ whole genome shotgun (WGS) entry which is preliminary data.</text>
</comment>
<evidence type="ECO:0000256" key="4">
    <source>
        <dbReference type="ARBA" id="ARBA00022771"/>
    </source>
</evidence>
<dbReference type="Pfam" id="PF13368">
    <property type="entry name" value="Toprim_C_rpt"/>
    <property type="match status" value="1"/>
</dbReference>
<evidence type="ECO:0000313" key="14">
    <source>
        <dbReference type="EMBL" id="GAJ46100.1"/>
    </source>
</evidence>
<evidence type="ECO:0000256" key="9">
    <source>
        <dbReference type="ARBA" id="ARBA00023235"/>
    </source>
</evidence>
<feature type="domain" description="Toprim" evidence="12">
    <location>
        <begin position="2"/>
        <end position="116"/>
    </location>
</feature>
<evidence type="ECO:0000259" key="12">
    <source>
        <dbReference type="PROSITE" id="PS50880"/>
    </source>
</evidence>
<dbReference type="Gene3D" id="1.10.460.10">
    <property type="entry name" value="Topoisomerase I, domain 2"/>
    <property type="match status" value="1"/>
</dbReference>
<evidence type="ECO:0000259" key="13">
    <source>
        <dbReference type="PROSITE" id="PS52039"/>
    </source>
</evidence>
<dbReference type="Gene3D" id="1.10.290.10">
    <property type="entry name" value="Topoisomerase I, domain 4"/>
    <property type="match status" value="1"/>
</dbReference>
<dbReference type="InterPro" id="IPR003602">
    <property type="entry name" value="Topo_IA_DNA-bd_dom"/>
</dbReference>
<dbReference type="RefSeq" id="WP_052567227.1">
    <property type="nucleotide sequence ID" value="NZ_BAUP01000062.1"/>
</dbReference>
<evidence type="ECO:0000256" key="5">
    <source>
        <dbReference type="ARBA" id="ARBA00022833"/>
    </source>
</evidence>
<accession>A0A023DYM8</accession>
<dbReference type="PRINTS" id="PR00417">
    <property type="entry name" value="PRTPISMRASEI"/>
</dbReference>
<dbReference type="SMART" id="SM00437">
    <property type="entry name" value="TOP1Ac"/>
    <property type="match status" value="1"/>
</dbReference>
<evidence type="ECO:0000256" key="8">
    <source>
        <dbReference type="ARBA" id="ARBA00023125"/>
    </source>
</evidence>
<keyword evidence="7 10" id="KW-0799">Topoisomerase</keyword>
<dbReference type="STRING" id="1427503.HE1_00422"/>
<evidence type="ECO:0000256" key="11">
    <source>
        <dbReference type="SAM" id="MobiDB-lite"/>
    </source>
</evidence>
<dbReference type="SMART" id="SM00436">
    <property type="entry name" value="TOP1Bc"/>
    <property type="match status" value="1"/>
</dbReference>
<dbReference type="InterPro" id="IPR000380">
    <property type="entry name" value="Topo_IA"/>
</dbReference>
<dbReference type="AlphaFoldDB" id="A0A023DYM8"/>
<dbReference type="InterPro" id="IPR023405">
    <property type="entry name" value="Topo_IA_core_domain"/>
</dbReference>
<comment type="similarity">
    <text evidence="2 10">Belongs to the type IA topoisomerase family.</text>
</comment>
<keyword evidence="8 10" id="KW-0238">DNA-binding</keyword>
<dbReference type="InterPro" id="IPR025589">
    <property type="entry name" value="Toprim_C_rpt"/>
</dbReference>
<comment type="catalytic activity">
    <reaction evidence="1 10">
        <text>ATP-independent breakage of single-stranded DNA, followed by passage and rejoining.</text>
        <dbReference type="EC" id="5.6.2.1"/>
    </reaction>
</comment>
<dbReference type="Proteomes" id="UP000024842">
    <property type="component" value="Unassembled WGS sequence"/>
</dbReference>
<dbReference type="CDD" id="cd00186">
    <property type="entry name" value="TOP1Ac"/>
    <property type="match status" value="1"/>
</dbReference>
<feature type="site" description="Interaction with DNA" evidence="10">
    <location>
        <position position="504"/>
    </location>
</feature>
<dbReference type="Pfam" id="PF01131">
    <property type="entry name" value="Topoisom_bac"/>
    <property type="match status" value="1"/>
</dbReference>
<dbReference type="EMBL" id="BAUP01000062">
    <property type="protein sequence ID" value="GAJ46100.1"/>
    <property type="molecule type" value="Genomic_DNA"/>
</dbReference>
<comment type="subunit">
    <text evidence="10">Monomer.</text>
</comment>
<feature type="site" description="Interaction with DNA" evidence="10">
    <location>
        <position position="31"/>
    </location>
</feature>
<gene>
    <name evidence="10" type="primary">topA</name>
    <name evidence="14" type="ORF">HE1_00422</name>
</gene>
<dbReference type="InterPro" id="IPR023406">
    <property type="entry name" value="Topo_IA_AS"/>
</dbReference>
<feature type="site" description="Interaction with DNA" evidence="10">
    <location>
        <position position="307"/>
    </location>
</feature>
<dbReference type="PANTHER" id="PTHR42785:SF1">
    <property type="entry name" value="DNA TOPOISOMERASE"/>
    <property type="match status" value="1"/>
</dbReference>
<dbReference type="SUPFAM" id="SSF56712">
    <property type="entry name" value="Prokaryotic type I DNA topoisomerase"/>
    <property type="match status" value="1"/>
</dbReference>
<dbReference type="SMART" id="SM00493">
    <property type="entry name" value="TOPRIM"/>
    <property type="match status" value="1"/>
</dbReference>
<keyword evidence="5" id="KW-0862">Zinc</keyword>
<dbReference type="NCBIfam" id="TIGR01051">
    <property type="entry name" value="topA_bact"/>
    <property type="match status" value="1"/>
</dbReference>
<dbReference type="PROSITE" id="PS50880">
    <property type="entry name" value="TOPRIM"/>
    <property type="match status" value="1"/>
</dbReference>
<dbReference type="PANTHER" id="PTHR42785">
    <property type="entry name" value="DNA TOPOISOMERASE, TYPE IA, CORE"/>
    <property type="match status" value="1"/>
</dbReference>
<keyword evidence="4" id="KW-0863">Zinc-finger</keyword>
<dbReference type="InterPro" id="IPR013497">
    <property type="entry name" value="Topo_IA_cen"/>
</dbReference>
<keyword evidence="6" id="KW-0460">Magnesium</keyword>
<dbReference type="GO" id="GO:0008270">
    <property type="term" value="F:zinc ion binding"/>
    <property type="evidence" value="ECO:0007669"/>
    <property type="project" value="UniProtKB-KW"/>
</dbReference>
<name>A0A023DYM8_9PROT</name>
<dbReference type="InterPro" id="IPR013826">
    <property type="entry name" value="Topo_IA_cen_sub3"/>
</dbReference>
<evidence type="ECO:0000256" key="3">
    <source>
        <dbReference type="ARBA" id="ARBA00022723"/>
    </source>
</evidence>
<dbReference type="PROSITE" id="PS00396">
    <property type="entry name" value="TOPO_IA_1"/>
    <property type="match status" value="1"/>
</dbReference>
<evidence type="ECO:0000256" key="1">
    <source>
        <dbReference type="ARBA" id="ARBA00000213"/>
    </source>
</evidence>
<dbReference type="SUPFAM" id="SSF57783">
    <property type="entry name" value="Zinc beta-ribbon"/>
    <property type="match status" value="1"/>
</dbReference>
<proteinExistence type="inferred from homology"/>
<organism evidence="14 15">
    <name type="scientific">Holospora elegans E1</name>
    <dbReference type="NCBI Taxonomy" id="1427503"/>
    <lineage>
        <taxon>Bacteria</taxon>
        <taxon>Pseudomonadati</taxon>
        <taxon>Pseudomonadota</taxon>
        <taxon>Alphaproteobacteria</taxon>
        <taxon>Holosporales</taxon>
        <taxon>Holosporaceae</taxon>
        <taxon>Holospora</taxon>
    </lineage>
</organism>
<dbReference type="GO" id="GO:0005694">
    <property type="term" value="C:chromosome"/>
    <property type="evidence" value="ECO:0007669"/>
    <property type="project" value="InterPro"/>
</dbReference>
<feature type="region of interest" description="Disordered" evidence="11">
    <location>
        <begin position="799"/>
        <end position="885"/>
    </location>
</feature>
<dbReference type="InterPro" id="IPR006171">
    <property type="entry name" value="TOPRIM_dom"/>
</dbReference>
<evidence type="ECO:0000313" key="15">
    <source>
        <dbReference type="Proteomes" id="UP000024842"/>
    </source>
</evidence>
<dbReference type="Gene3D" id="3.40.50.140">
    <property type="match status" value="1"/>
</dbReference>
<keyword evidence="9 10" id="KW-0413">Isomerase</keyword>
<dbReference type="Pfam" id="PF01751">
    <property type="entry name" value="Toprim"/>
    <property type="match status" value="1"/>
</dbReference>
<comment type="caution">
    <text evidence="10">Lacks conserved residue(s) required for the propagation of feature annotation.</text>
</comment>
<evidence type="ECO:0000256" key="6">
    <source>
        <dbReference type="ARBA" id="ARBA00022842"/>
    </source>
</evidence>
<dbReference type="PROSITE" id="PS52039">
    <property type="entry name" value="TOPO_IA_2"/>
    <property type="match status" value="1"/>
</dbReference>
<reference evidence="14 15" key="1">
    <citation type="journal article" date="2014" name="FEMS Microbiol. Lett.">
        <title>Draft genome sequences of three Holospora species (Holospora obtusa, Holospora undulata, and Holospora elegans), endonuclear symbiotic bacteria of the ciliate Paramecium caudatum.</title>
        <authorList>
            <person name="Dohra H."/>
            <person name="Tanaka K."/>
            <person name="Suzuki T."/>
            <person name="Fujishima M."/>
            <person name="Suzuki H."/>
        </authorList>
    </citation>
    <scope>NUCLEOTIDE SEQUENCE [LARGE SCALE GENOMIC DNA]</scope>
    <source>
        <strain evidence="14 15">E1</strain>
    </source>
</reference>
<dbReference type="InterPro" id="IPR028612">
    <property type="entry name" value="Topoisom_1_IA"/>
</dbReference>